<evidence type="ECO:0000313" key="6">
    <source>
        <dbReference type="EMBL" id="PWA09425.1"/>
    </source>
</evidence>
<dbReference type="EMBL" id="QCZG01000029">
    <property type="protein sequence ID" value="PWA09425.1"/>
    <property type="molecule type" value="Genomic_DNA"/>
</dbReference>
<dbReference type="PANTHER" id="PTHR10429">
    <property type="entry name" value="DNA-3-METHYLADENINE GLYCOSYLASE"/>
    <property type="match status" value="1"/>
</dbReference>
<dbReference type="AlphaFoldDB" id="A0A2U1JWQ7"/>
<evidence type="ECO:0000256" key="1">
    <source>
        <dbReference type="ARBA" id="ARBA00009232"/>
    </source>
</evidence>
<dbReference type="InterPro" id="IPR011034">
    <property type="entry name" value="Formyl_transferase-like_C_sf"/>
</dbReference>
<dbReference type="CDD" id="cd00540">
    <property type="entry name" value="AAG"/>
    <property type="match status" value="1"/>
</dbReference>
<dbReference type="SUPFAM" id="SSF50486">
    <property type="entry name" value="FMT C-terminal domain-like"/>
    <property type="match status" value="1"/>
</dbReference>
<dbReference type="RefSeq" id="WP_116555354.1">
    <property type="nucleotide sequence ID" value="NZ_QCZG01000029.1"/>
</dbReference>
<evidence type="ECO:0000256" key="4">
    <source>
        <dbReference type="ARBA" id="ARBA00023204"/>
    </source>
</evidence>
<name>A0A2U1JWQ7_9BACI</name>
<dbReference type="OrthoDB" id="9794313at2"/>
<sequence length="198" mass="22477">MNQNFLPKPLTRKFFQQPTLIMAKSLLGCLLIKETEEGTTSGFIVETEAYIGPEDRAAHSFGNRRTKRTEVMFGEAGYAYTYTMHTHCLLNVVSGELDKPEAILIRAVEPYSGIDLMFERRKIDKLKNLTSGPGKLTKAMGICMEDYGHPLFKQPLYIAEGYEPETISEGKRIGIHNTGEAKEYPWRFWVTGNQFVSK</sequence>
<dbReference type="Pfam" id="PF02245">
    <property type="entry name" value="Pur_DNA_glyco"/>
    <property type="match status" value="1"/>
</dbReference>
<keyword evidence="4 5" id="KW-0234">DNA repair</keyword>
<dbReference type="GO" id="GO:0003677">
    <property type="term" value="F:DNA binding"/>
    <property type="evidence" value="ECO:0007669"/>
    <property type="project" value="InterPro"/>
</dbReference>
<dbReference type="GO" id="GO:0006284">
    <property type="term" value="P:base-excision repair"/>
    <property type="evidence" value="ECO:0007669"/>
    <property type="project" value="InterPro"/>
</dbReference>
<dbReference type="HAMAP" id="MF_00527">
    <property type="entry name" value="3MGH"/>
    <property type="match status" value="1"/>
</dbReference>
<dbReference type="NCBIfam" id="TIGR00567">
    <property type="entry name" value="3mg"/>
    <property type="match status" value="1"/>
</dbReference>
<reference evidence="6 7" key="1">
    <citation type="submission" date="2018-04" db="EMBL/GenBank/DDBJ databases">
        <title>Camelliibacillus theae gen. nov., sp. nov., isolated from Pu'er tea.</title>
        <authorList>
            <person name="Niu L."/>
        </authorList>
    </citation>
    <scope>NUCLEOTIDE SEQUENCE [LARGE SCALE GENOMIC DNA]</scope>
    <source>
        <strain evidence="6 7">T8</strain>
    </source>
</reference>
<keyword evidence="2 5" id="KW-0227">DNA damage</keyword>
<dbReference type="InterPro" id="IPR036995">
    <property type="entry name" value="MPG_sf"/>
</dbReference>
<keyword evidence="7" id="KW-1185">Reference proteome</keyword>
<dbReference type="Gene3D" id="3.10.300.10">
    <property type="entry name" value="Methylpurine-DNA glycosylase (MPG)"/>
    <property type="match status" value="1"/>
</dbReference>
<dbReference type="GO" id="GO:0003905">
    <property type="term" value="F:alkylbase DNA N-glycosylase activity"/>
    <property type="evidence" value="ECO:0007669"/>
    <property type="project" value="InterPro"/>
</dbReference>
<dbReference type="PANTHER" id="PTHR10429:SF0">
    <property type="entry name" value="DNA-3-METHYLADENINE GLYCOSYLASE"/>
    <property type="match status" value="1"/>
</dbReference>
<dbReference type="NCBIfam" id="NF002002">
    <property type="entry name" value="PRK00802.1-2"/>
    <property type="match status" value="1"/>
</dbReference>
<comment type="caution">
    <text evidence="6">The sequence shown here is derived from an EMBL/GenBank/DDBJ whole genome shotgun (WGS) entry which is preliminary data.</text>
</comment>
<dbReference type="Proteomes" id="UP000245998">
    <property type="component" value="Unassembled WGS sequence"/>
</dbReference>
<dbReference type="FunFam" id="3.10.300.10:FF:000001">
    <property type="entry name" value="Putative 3-methyladenine DNA glycosylase"/>
    <property type="match status" value="1"/>
</dbReference>
<evidence type="ECO:0000256" key="2">
    <source>
        <dbReference type="ARBA" id="ARBA00022763"/>
    </source>
</evidence>
<evidence type="ECO:0000256" key="3">
    <source>
        <dbReference type="ARBA" id="ARBA00022801"/>
    </source>
</evidence>
<organism evidence="6 7">
    <name type="scientific">Pueribacillus theae</name>
    <dbReference type="NCBI Taxonomy" id="2171751"/>
    <lineage>
        <taxon>Bacteria</taxon>
        <taxon>Bacillati</taxon>
        <taxon>Bacillota</taxon>
        <taxon>Bacilli</taxon>
        <taxon>Bacillales</taxon>
        <taxon>Bacillaceae</taxon>
        <taxon>Pueribacillus</taxon>
    </lineage>
</organism>
<gene>
    <name evidence="6" type="ORF">DCC39_13075</name>
</gene>
<dbReference type="InterPro" id="IPR003180">
    <property type="entry name" value="MPG"/>
</dbReference>
<accession>A0A2U1JWQ7</accession>
<evidence type="ECO:0000313" key="7">
    <source>
        <dbReference type="Proteomes" id="UP000245998"/>
    </source>
</evidence>
<dbReference type="EC" id="3.2.2.-" evidence="5"/>
<proteinExistence type="inferred from homology"/>
<protein>
    <recommendedName>
        <fullName evidence="5">Putative 3-methyladenine DNA glycosylase</fullName>
        <ecNumber evidence="5">3.2.2.-</ecNumber>
    </recommendedName>
</protein>
<evidence type="ECO:0000256" key="5">
    <source>
        <dbReference type="HAMAP-Rule" id="MF_00527"/>
    </source>
</evidence>
<keyword evidence="3 5" id="KW-0378">Hydrolase</keyword>
<comment type="similarity">
    <text evidence="1 5">Belongs to the DNA glycosylase MPG family.</text>
</comment>